<protein>
    <submittedName>
        <fullName evidence="1">Sea32</fullName>
    </submittedName>
</protein>
<dbReference type="AlphaFoldDB" id="A7M7E4"/>
<reference evidence="1" key="3">
    <citation type="journal article" date="2004" name="J. Bacteriol.">
        <title>Cloning Serratia entomophila antifeeding genes--a putative defective prophage active against the grass grub Costelytra zealandica.</title>
        <authorList>
            <person name="Hurst M.R."/>
            <person name="Glare T.R."/>
            <person name="Jackson T.A."/>
        </authorList>
    </citation>
    <scope>NUCLEOTIDE SEQUENCE</scope>
    <source>
        <strain evidence="1">A1MO2</strain>
        <plasmid evidence="1">pADAP</plasmid>
    </source>
</reference>
<name>A7M7E4_9GAMM</name>
<gene>
    <name evidence="1" type="primary">sea32</name>
</gene>
<reference evidence="1" key="1">
    <citation type="journal article" date="2000" name="J. Bacteriol.">
        <title>Plasmid-located pathogenicity determinants of Serratia entomophila, the causal agent of amber disease of grass grub, show similarity to the insecticidal toxins of Photorhabdus luminescens.</title>
        <authorList>
            <person name="Hurst M.R."/>
            <person name="Glare T.R."/>
            <person name="Jackson T.A."/>
            <person name="Ronson C.W."/>
        </authorList>
    </citation>
    <scope>NUCLEOTIDE SEQUENCE</scope>
    <source>
        <strain evidence="1">A1MO2</strain>
        <plasmid evidence="1">pADAP</plasmid>
    </source>
</reference>
<reference evidence="1" key="4">
    <citation type="submission" date="2017-12" db="EMBL/GenBank/DDBJ databases">
        <authorList>
            <person name="Hurst M.R.H."/>
        </authorList>
    </citation>
    <scope>NUCLEOTIDE SEQUENCE</scope>
    <source>
        <strain evidence="1">A1MO2</strain>
        <plasmid evidence="1">pADAP</plasmid>
    </source>
</reference>
<geneLocation type="plasmid" evidence="1">
    <name>pADAP</name>
</geneLocation>
<sequence length="166" mass="18294">MPGWEPVLIEKGVIISSGGLKIQGSTGGVQIRFTFEATEFSKMRIDIKDVANLIAFASMEKGKIQIHNGKRTFACRYELVSERNCNNVNHQEQAITPGLTINPPSENRRTPASKEMPITPVLTPHIVGTLSIRDVELVVDDSENMTVIINGRINNAISCKLYSSRA</sequence>
<proteinExistence type="predicted"/>
<evidence type="ECO:0000313" key="1">
    <source>
        <dbReference type="EMBL" id="ABU23785.1"/>
    </source>
</evidence>
<reference evidence="1" key="2">
    <citation type="journal article" date="2003" name="Plasmid">
        <title>Peripheral sequences of the Serratia entomophila pADAP virulence-associated region.</title>
        <authorList>
            <person name="Hurst M.R."/>
            <person name="O'Callaghan M."/>
            <person name="Glare T.R."/>
        </authorList>
    </citation>
    <scope>NUCLEOTIDE SEQUENCE</scope>
    <source>
        <strain evidence="1">A1MO2</strain>
        <plasmid evidence="1">pADAP</plasmid>
    </source>
</reference>
<organism evidence="1">
    <name type="scientific">Serratia entomophila</name>
    <dbReference type="NCBI Taxonomy" id="42906"/>
    <lineage>
        <taxon>Bacteria</taxon>
        <taxon>Pseudomonadati</taxon>
        <taxon>Pseudomonadota</taxon>
        <taxon>Gammaproteobacteria</taxon>
        <taxon>Enterobacterales</taxon>
        <taxon>Yersiniaceae</taxon>
        <taxon>Serratia</taxon>
    </lineage>
</organism>
<accession>A7M7E4</accession>
<dbReference type="EMBL" id="AF135182">
    <property type="protein sequence ID" value="ABU23785.1"/>
    <property type="molecule type" value="Genomic_DNA"/>
</dbReference>
<keyword evidence="1" id="KW-0614">Plasmid</keyword>